<dbReference type="PANTHER" id="PTHR28008">
    <property type="entry name" value="DOMAIN PROTEIN, PUTATIVE (AFU_ORTHOLOGUE AFUA_3G10980)-RELATED"/>
    <property type="match status" value="1"/>
</dbReference>
<evidence type="ECO:0000313" key="4">
    <source>
        <dbReference type="Proteomes" id="UP000186601"/>
    </source>
</evidence>
<evidence type="ECO:0000256" key="2">
    <source>
        <dbReference type="SAM" id="Phobius"/>
    </source>
</evidence>
<dbReference type="EMBL" id="MLYV02000842">
    <property type="protein sequence ID" value="PSR76505.1"/>
    <property type="molecule type" value="Genomic_DNA"/>
</dbReference>
<keyword evidence="2" id="KW-0812">Transmembrane</keyword>
<sequence length="183" mass="20874">MHNGYAILYDRAVSRDARRIWIWRHAPLIFTSFVCFFLGGIISEFVQSLLPYKEFQFGDVVANLLGSSIGLYIAYYLERYYRHRREISRLYRPLGTDPDSSDEEDGLEAETQLLPTYLNPVAPHNPSKPLPKPSRLADVWDEGEELFDIGGYSDDEGERTPMRRGPAPIDHLPGPKIVVTESA</sequence>
<keyword evidence="2" id="KW-0472">Membrane</keyword>
<feature type="transmembrane region" description="Helical" evidence="2">
    <location>
        <begin position="55"/>
        <end position="77"/>
    </location>
</feature>
<gene>
    <name evidence="3" type="ORF">PHLCEN_2v8408</name>
</gene>
<proteinExistence type="predicted"/>
<keyword evidence="2" id="KW-1133">Transmembrane helix</keyword>
<accession>A0A2R6NTX3</accession>
<evidence type="ECO:0000256" key="1">
    <source>
        <dbReference type="SAM" id="MobiDB-lite"/>
    </source>
</evidence>
<protein>
    <recommendedName>
        <fullName evidence="5">VanZ-like domain-containing protein</fullName>
    </recommendedName>
</protein>
<keyword evidence="4" id="KW-1185">Reference proteome</keyword>
<dbReference type="Proteomes" id="UP000186601">
    <property type="component" value="Unassembled WGS sequence"/>
</dbReference>
<dbReference type="PANTHER" id="PTHR28008:SF1">
    <property type="entry name" value="DOMAIN PROTEIN, PUTATIVE (AFU_ORTHOLOGUE AFUA_3G10980)-RELATED"/>
    <property type="match status" value="1"/>
</dbReference>
<evidence type="ECO:0000313" key="3">
    <source>
        <dbReference type="EMBL" id="PSR76505.1"/>
    </source>
</evidence>
<dbReference type="AlphaFoldDB" id="A0A2R6NTX3"/>
<feature type="transmembrane region" description="Helical" evidence="2">
    <location>
        <begin position="21"/>
        <end position="43"/>
    </location>
</feature>
<feature type="compositionally biased region" description="Acidic residues" evidence="1">
    <location>
        <begin position="148"/>
        <end position="157"/>
    </location>
</feature>
<dbReference type="OrthoDB" id="63581at2759"/>
<evidence type="ECO:0008006" key="5">
    <source>
        <dbReference type="Google" id="ProtNLM"/>
    </source>
</evidence>
<comment type="caution">
    <text evidence="3">The sequence shown here is derived from an EMBL/GenBank/DDBJ whole genome shotgun (WGS) entry which is preliminary data.</text>
</comment>
<organism evidence="3 4">
    <name type="scientific">Hermanssonia centrifuga</name>
    <dbReference type="NCBI Taxonomy" id="98765"/>
    <lineage>
        <taxon>Eukaryota</taxon>
        <taxon>Fungi</taxon>
        <taxon>Dikarya</taxon>
        <taxon>Basidiomycota</taxon>
        <taxon>Agaricomycotina</taxon>
        <taxon>Agaricomycetes</taxon>
        <taxon>Polyporales</taxon>
        <taxon>Meruliaceae</taxon>
        <taxon>Hermanssonia</taxon>
    </lineage>
</organism>
<feature type="region of interest" description="Disordered" evidence="1">
    <location>
        <begin position="148"/>
        <end position="183"/>
    </location>
</feature>
<name>A0A2R6NTX3_9APHY</name>
<reference evidence="3 4" key="1">
    <citation type="submission" date="2018-02" db="EMBL/GenBank/DDBJ databases">
        <title>Genome sequence of the basidiomycete white-rot fungus Phlebia centrifuga.</title>
        <authorList>
            <person name="Granchi Z."/>
            <person name="Peng M."/>
            <person name="de Vries R.P."/>
            <person name="Hilden K."/>
            <person name="Makela M.R."/>
            <person name="Grigoriev I."/>
            <person name="Riley R."/>
        </authorList>
    </citation>
    <scope>NUCLEOTIDE SEQUENCE [LARGE SCALE GENOMIC DNA]</scope>
    <source>
        <strain evidence="3 4">FBCC195</strain>
    </source>
</reference>